<reference evidence="1" key="1">
    <citation type="submission" date="2020-05" db="EMBL/GenBank/DDBJ databases">
        <authorList>
            <person name="Chiriac C."/>
            <person name="Salcher M."/>
            <person name="Ghai R."/>
            <person name="Kavagutti S V."/>
        </authorList>
    </citation>
    <scope>NUCLEOTIDE SEQUENCE</scope>
</reference>
<protein>
    <submittedName>
        <fullName evidence="1">Unannotated protein</fullName>
    </submittedName>
</protein>
<name>A0A6J6QPI3_9ZZZZ</name>
<sequence>MALLRPQLVRPRIALGAGLALLLATGLVFSSFSATLAQSPKSRVSERAAIESGSWEIVFTWAGAVNYNSSTLNAGTFYLGSGNGTMEVDADSVAGPYGIIMSAQGSAQATSASGATATGRIDDGSWTFSGQFGGSSRRACLTGSISFGGTLEYEDALGLSFIPLDGLSAPISCADWPLRTATIRCNVIEGQWAAQKQAVLSTSGYRWSGSPSRFWGVRTPPSATASAAAREAIRSLNEEATALATAQPISATDLRAFLRAARSRLPQARSACGDRQIDVELQALTRVIIAQIVDQEVELSTDVLIELADFAARVDAFSRPQSALSRRTSNDLYLRFDALADNSTATGAQLADAADATRRLGWERLANRLDQEASLRA</sequence>
<gene>
    <name evidence="1" type="ORF">UFOPK2683_00086</name>
    <name evidence="2" type="ORF">UFOPK4121_00964</name>
</gene>
<evidence type="ECO:0000313" key="2">
    <source>
        <dbReference type="EMBL" id="CAB5026078.1"/>
    </source>
</evidence>
<proteinExistence type="predicted"/>
<organism evidence="1">
    <name type="scientific">freshwater metagenome</name>
    <dbReference type="NCBI Taxonomy" id="449393"/>
    <lineage>
        <taxon>unclassified sequences</taxon>
        <taxon>metagenomes</taxon>
        <taxon>ecological metagenomes</taxon>
    </lineage>
</organism>
<accession>A0A6J6QPI3</accession>
<dbReference type="EMBL" id="CAEZYK010000002">
    <property type="protein sequence ID" value="CAB4712592.1"/>
    <property type="molecule type" value="Genomic_DNA"/>
</dbReference>
<evidence type="ECO:0000313" key="1">
    <source>
        <dbReference type="EMBL" id="CAB4712592.1"/>
    </source>
</evidence>
<dbReference type="EMBL" id="CAFBPQ010000028">
    <property type="protein sequence ID" value="CAB5026078.1"/>
    <property type="molecule type" value="Genomic_DNA"/>
</dbReference>
<dbReference type="AlphaFoldDB" id="A0A6J6QPI3"/>